<gene>
    <name evidence="6" type="ORF">GCM10011374_05270</name>
</gene>
<keyword evidence="4" id="KW-0472">Membrane</keyword>
<comment type="caution">
    <text evidence="6">The sequence shown here is derived from an EMBL/GenBank/DDBJ whole genome shotgun (WGS) entry which is preliminary data.</text>
</comment>
<evidence type="ECO:0000259" key="5">
    <source>
        <dbReference type="Pfam" id="PF13515"/>
    </source>
</evidence>
<dbReference type="Proteomes" id="UP000638848">
    <property type="component" value="Unassembled WGS sequence"/>
</dbReference>
<evidence type="ECO:0000313" key="7">
    <source>
        <dbReference type="Proteomes" id="UP000638848"/>
    </source>
</evidence>
<name>A0A917LNG4_9MICC</name>
<comment type="subcellular location">
    <subcellularLocation>
        <location evidence="1">Membrane</location>
        <topology evidence="1">Multi-pass membrane protein</topology>
    </subcellularLocation>
</comment>
<reference evidence="6" key="2">
    <citation type="submission" date="2020-09" db="EMBL/GenBank/DDBJ databases">
        <authorList>
            <person name="Sun Q."/>
            <person name="Zhou Y."/>
        </authorList>
    </citation>
    <scope>NUCLEOTIDE SEQUENCE</scope>
    <source>
        <strain evidence="6">CGMCC 1.12187</strain>
    </source>
</reference>
<dbReference type="EMBL" id="BMEQ01000002">
    <property type="protein sequence ID" value="GGG45918.1"/>
    <property type="molecule type" value="Genomic_DNA"/>
</dbReference>
<protein>
    <submittedName>
        <fullName evidence="6">FUSC family protein</fullName>
    </submittedName>
</protein>
<accession>A0A917LNG4</accession>
<evidence type="ECO:0000256" key="4">
    <source>
        <dbReference type="ARBA" id="ARBA00023136"/>
    </source>
</evidence>
<reference evidence="6" key="1">
    <citation type="journal article" date="2014" name="Int. J. Syst. Evol. Microbiol.">
        <title>Complete genome sequence of Corynebacterium casei LMG S-19264T (=DSM 44701T), isolated from a smear-ripened cheese.</title>
        <authorList>
            <consortium name="US DOE Joint Genome Institute (JGI-PGF)"/>
            <person name="Walter F."/>
            <person name="Albersmeier A."/>
            <person name="Kalinowski J."/>
            <person name="Ruckert C."/>
        </authorList>
    </citation>
    <scope>NUCLEOTIDE SEQUENCE</scope>
    <source>
        <strain evidence="6">CGMCC 1.12187</strain>
    </source>
</reference>
<proteinExistence type="predicted"/>
<evidence type="ECO:0000256" key="2">
    <source>
        <dbReference type="ARBA" id="ARBA00022692"/>
    </source>
</evidence>
<keyword evidence="3" id="KW-1133">Transmembrane helix</keyword>
<evidence type="ECO:0000256" key="3">
    <source>
        <dbReference type="ARBA" id="ARBA00022989"/>
    </source>
</evidence>
<dbReference type="Pfam" id="PF13515">
    <property type="entry name" value="FUSC_2"/>
    <property type="match status" value="1"/>
</dbReference>
<evidence type="ECO:0000313" key="6">
    <source>
        <dbReference type="EMBL" id="GGG45918.1"/>
    </source>
</evidence>
<dbReference type="InterPro" id="IPR049453">
    <property type="entry name" value="Memb_transporter_dom"/>
</dbReference>
<sequence length="377" mass="40516">MPALSWSRTLPHLARTRTRSGLRRARESVLPALQMSVGSVAAYAIAQELLGHEGPIFAATSTIVVLGFSRDPRLRRVLEVAVGCTIGILIGDLLLGAFGEGLWQATTVLLTAILLARFLDSGSLFSTQMAIQSVLVVLLPVPAGGPFTRSIDALVGGAVALTLTALVPRDPRREPHTDVRKVLDELAKILRSSAVALETDDARTAWYALTRARKAQPLVDELLASLPAAQEVARLAPAYRRHRTELEDLNRSLDFIDRALRDSDALVRRLASAIDNAALSNEAMESLQGLLTDAAEAVETFGRALTEPAAGGGPELDMRRACEELIAIAARLHPKPLGVHGLEGEGVILLLRPLVVDLLEATGMSHRTASDHLPRLR</sequence>
<evidence type="ECO:0000256" key="1">
    <source>
        <dbReference type="ARBA" id="ARBA00004141"/>
    </source>
</evidence>
<dbReference type="AlphaFoldDB" id="A0A917LNG4"/>
<keyword evidence="7" id="KW-1185">Reference proteome</keyword>
<organism evidence="6 7">
    <name type="scientific">Kocuria dechangensis</name>
    <dbReference type="NCBI Taxonomy" id="1176249"/>
    <lineage>
        <taxon>Bacteria</taxon>
        <taxon>Bacillati</taxon>
        <taxon>Actinomycetota</taxon>
        <taxon>Actinomycetes</taxon>
        <taxon>Micrococcales</taxon>
        <taxon>Micrococcaceae</taxon>
        <taxon>Kocuria</taxon>
    </lineage>
</organism>
<dbReference type="GO" id="GO:0016020">
    <property type="term" value="C:membrane"/>
    <property type="evidence" value="ECO:0007669"/>
    <property type="project" value="UniProtKB-SubCell"/>
</dbReference>
<dbReference type="RefSeq" id="WP_188534285.1">
    <property type="nucleotide sequence ID" value="NZ_BMEQ01000002.1"/>
</dbReference>
<feature type="domain" description="Integral membrane bound transporter" evidence="5">
    <location>
        <begin position="42"/>
        <end position="161"/>
    </location>
</feature>
<keyword evidence="2" id="KW-0812">Transmembrane</keyword>